<gene>
    <name evidence="6" type="ORF">J3R75_003212</name>
</gene>
<dbReference type="AlphaFoldDB" id="A0AAE3VIN8"/>
<organism evidence="6 7">
    <name type="scientific">Oligosphaera ethanolica</name>
    <dbReference type="NCBI Taxonomy" id="760260"/>
    <lineage>
        <taxon>Bacteria</taxon>
        <taxon>Pseudomonadati</taxon>
        <taxon>Lentisphaerota</taxon>
        <taxon>Oligosphaeria</taxon>
        <taxon>Oligosphaerales</taxon>
        <taxon>Oligosphaeraceae</taxon>
        <taxon>Oligosphaera</taxon>
    </lineage>
</organism>
<dbReference type="InterPro" id="IPR036286">
    <property type="entry name" value="LexA/Signal_pep-like_sf"/>
</dbReference>
<dbReference type="InterPro" id="IPR019533">
    <property type="entry name" value="Peptidase_S26"/>
</dbReference>
<evidence type="ECO:0000256" key="1">
    <source>
        <dbReference type="ARBA" id="ARBA00009370"/>
    </source>
</evidence>
<dbReference type="CDD" id="cd06530">
    <property type="entry name" value="S26_SPase_I"/>
    <property type="match status" value="1"/>
</dbReference>
<accession>A0AAE3VIN8</accession>
<comment type="similarity">
    <text evidence="1 4">Belongs to the peptidase S26 family.</text>
</comment>
<name>A0AAE3VIN8_9BACT</name>
<comment type="catalytic activity">
    <reaction evidence="4">
        <text>Cleavage of hydrophobic, N-terminal signal or leader sequences from secreted and periplasmic proteins.</text>
        <dbReference type="EC" id="3.4.21.89"/>
    </reaction>
</comment>
<dbReference type="EMBL" id="JAUSVL010000001">
    <property type="protein sequence ID" value="MDQ0291105.1"/>
    <property type="molecule type" value="Genomic_DNA"/>
</dbReference>
<sequence length="173" mass="19755">MALRMRQLGEALRAFLLPQPNRRFWIRLGLEIVVAWVFFGKVCTLSWTQGESMLPTYGDREFLLCWQPRYWFRDPRPGEVVMLRLAGPRVMLLKRVVAVAGDSVEFRGGGLLVNGKEPDAFWASLTLCDWDLPERLVRPGHIYVVGDNRSMGIDEHEFGEIAVSRVVGGPLFH</sequence>
<dbReference type="Proteomes" id="UP001238163">
    <property type="component" value="Unassembled WGS sequence"/>
</dbReference>
<dbReference type="PRINTS" id="PR00727">
    <property type="entry name" value="LEADERPTASE"/>
</dbReference>
<dbReference type="InterPro" id="IPR000223">
    <property type="entry name" value="Pept_S26A_signal_pept_1"/>
</dbReference>
<comment type="subcellular location">
    <subcellularLocation>
        <location evidence="4">Membrane</location>
        <topology evidence="4">Single-pass type II membrane protein</topology>
    </subcellularLocation>
</comment>
<dbReference type="Pfam" id="PF10502">
    <property type="entry name" value="Peptidase_S26"/>
    <property type="match status" value="1"/>
</dbReference>
<keyword evidence="4 6" id="KW-0378">Hydrolase</keyword>
<dbReference type="GO" id="GO:0006465">
    <property type="term" value="P:signal peptide processing"/>
    <property type="evidence" value="ECO:0007669"/>
    <property type="project" value="InterPro"/>
</dbReference>
<comment type="caution">
    <text evidence="6">The sequence shown here is derived from an EMBL/GenBank/DDBJ whole genome shotgun (WGS) entry which is preliminary data.</text>
</comment>
<evidence type="ECO:0000313" key="7">
    <source>
        <dbReference type="Proteomes" id="UP001238163"/>
    </source>
</evidence>
<dbReference type="Gene3D" id="2.10.109.10">
    <property type="entry name" value="Umud Fragment, subunit A"/>
    <property type="match status" value="1"/>
</dbReference>
<dbReference type="NCBIfam" id="TIGR02227">
    <property type="entry name" value="sigpep_I_bact"/>
    <property type="match status" value="1"/>
</dbReference>
<dbReference type="EC" id="3.4.21.89" evidence="4"/>
<evidence type="ECO:0000259" key="5">
    <source>
        <dbReference type="Pfam" id="PF10502"/>
    </source>
</evidence>
<feature type="active site" evidence="3">
    <location>
        <position position="52"/>
    </location>
</feature>
<keyword evidence="7" id="KW-1185">Reference proteome</keyword>
<keyword evidence="4" id="KW-0645">Protease</keyword>
<dbReference type="RefSeq" id="WP_307263400.1">
    <property type="nucleotide sequence ID" value="NZ_JAUSVL010000001.1"/>
</dbReference>
<dbReference type="GO" id="GO:0016020">
    <property type="term" value="C:membrane"/>
    <property type="evidence" value="ECO:0007669"/>
    <property type="project" value="UniProtKB-SubCell"/>
</dbReference>
<feature type="domain" description="Peptidase S26" evidence="5">
    <location>
        <begin position="30"/>
        <end position="168"/>
    </location>
</feature>
<dbReference type="GO" id="GO:0009003">
    <property type="term" value="F:signal peptidase activity"/>
    <property type="evidence" value="ECO:0007669"/>
    <property type="project" value="UniProtKB-EC"/>
</dbReference>
<dbReference type="PANTHER" id="PTHR43390:SF1">
    <property type="entry name" value="CHLOROPLAST PROCESSING PEPTIDASE"/>
    <property type="match status" value="1"/>
</dbReference>
<evidence type="ECO:0000256" key="4">
    <source>
        <dbReference type="RuleBase" id="RU362042"/>
    </source>
</evidence>
<evidence type="ECO:0000256" key="2">
    <source>
        <dbReference type="ARBA" id="ARBA00019232"/>
    </source>
</evidence>
<evidence type="ECO:0000256" key="3">
    <source>
        <dbReference type="PIRSR" id="PIRSR600223-1"/>
    </source>
</evidence>
<dbReference type="GO" id="GO:0004252">
    <property type="term" value="F:serine-type endopeptidase activity"/>
    <property type="evidence" value="ECO:0007669"/>
    <property type="project" value="InterPro"/>
</dbReference>
<dbReference type="SUPFAM" id="SSF51306">
    <property type="entry name" value="LexA/Signal peptidase"/>
    <property type="match status" value="1"/>
</dbReference>
<protein>
    <recommendedName>
        <fullName evidence="2 4">Signal peptidase I</fullName>
        <ecNumber evidence="4">3.4.21.89</ecNumber>
    </recommendedName>
</protein>
<proteinExistence type="inferred from homology"/>
<feature type="active site" evidence="3">
    <location>
        <position position="94"/>
    </location>
</feature>
<evidence type="ECO:0000313" key="6">
    <source>
        <dbReference type="EMBL" id="MDQ0291105.1"/>
    </source>
</evidence>
<reference evidence="6" key="1">
    <citation type="submission" date="2023-07" db="EMBL/GenBank/DDBJ databases">
        <title>Genomic Encyclopedia of Type Strains, Phase IV (KMG-IV): sequencing the most valuable type-strain genomes for metagenomic binning, comparative biology and taxonomic classification.</title>
        <authorList>
            <person name="Goeker M."/>
        </authorList>
    </citation>
    <scope>NUCLEOTIDE SEQUENCE</scope>
    <source>
        <strain evidence="6">DSM 24202</strain>
    </source>
</reference>
<dbReference type="PANTHER" id="PTHR43390">
    <property type="entry name" value="SIGNAL PEPTIDASE I"/>
    <property type="match status" value="1"/>
</dbReference>